<sequence>MNCHIVPKKSSYLFFGLLFLLLEHGCQPASVETPETPTQKTSQPVNSSSTPEVSPESKSPIRIVVMDPLAMPLSCQCVEGLGQRRYDLLAKWLQKKLDHPVEVVFDESLELAMNHIQKDVHFIIGKKSMVHFDAKTVSLSVRPIAALTDPTGGTDLHGIFVVAKASPLKKLSDLKEQTLVFGPQEDAETNASPQQTLKQLNLLKPLKTKVASSIDAAVFAVTDGEADVAVISHFLPPLLVGCGKIGKGDLRIIGQSVPVPFIQVFATEHASTKIEQQIQKLLLQVKESPELLKVLESKQGFIPLKPSVKSQIKTVVTWSDWRGTDRRGISERLPKQLPPQPQIIWEAKVTGPALAGIAATQEIVIVPDKSKKFKKDIFRAFDATNGKPLWVLAYDAPQKIEYTNSPRATPVIHKGLVYLQGALGDLHCVQLKTGAVVWEMNFLEEFQAVLPNWGTSSTPLIVDDILIINPGAKEASVVALNRKTGKVIWKTPGHAAAYGSFIVGTFGGKRQIIGYDVAGLAGWDISTGKRLWELIPPARSDFNVGTPVVFEGQILLATENNLTRLYKFDAQGKLNPQPVFMNEDLGPDTCSAVVHHNRLFCAAYGELFCLDMKNKLKTLWKQEEDIFYDHTNLIAGNNRLLAWTTSCDLVLLNTKSNKYDVVSRYHPFKGEDVESMSHPAIVGNRLYLRNREKLLCLRLQAGK</sequence>
<dbReference type="AlphaFoldDB" id="A0A3B1D8H7"/>
<dbReference type="PANTHER" id="PTHR34512:SF30">
    <property type="entry name" value="OUTER MEMBRANE PROTEIN ASSEMBLY FACTOR BAMB"/>
    <property type="match status" value="1"/>
</dbReference>
<gene>
    <name evidence="3" type="ORF">MNBD_PLANCTO02-2194</name>
</gene>
<dbReference type="InterPro" id="IPR011047">
    <property type="entry name" value="Quinoprotein_ADH-like_sf"/>
</dbReference>
<evidence type="ECO:0000259" key="2">
    <source>
        <dbReference type="Pfam" id="PF13360"/>
    </source>
</evidence>
<feature type="compositionally biased region" description="Polar residues" evidence="1">
    <location>
        <begin position="33"/>
        <end position="52"/>
    </location>
</feature>
<feature type="domain" description="Pyrrolo-quinoline quinone repeat" evidence="2">
    <location>
        <begin position="343"/>
        <end position="446"/>
    </location>
</feature>
<dbReference type="InterPro" id="IPR015943">
    <property type="entry name" value="WD40/YVTN_repeat-like_dom_sf"/>
</dbReference>
<accession>A0A3B1D8H7</accession>
<name>A0A3B1D8H7_9ZZZZ</name>
<dbReference type="Gene3D" id="2.130.10.10">
    <property type="entry name" value="YVTN repeat-like/Quinoprotein amine dehydrogenase"/>
    <property type="match status" value="1"/>
</dbReference>
<reference evidence="3" key="1">
    <citation type="submission" date="2018-06" db="EMBL/GenBank/DDBJ databases">
        <authorList>
            <person name="Zhirakovskaya E."/>
        </authorList>
    </citation>
    <scope>NUCLEOTIDE SEQUENCE</scope>
</reference>
<dbReference type="SUPFAM" id="SSF53850">
    <property type="entry name" value="Periplasmic binding protein-like II"/>
    <property type="match status" value="1"/>
</dbReference>
<dbReference type="SUPFAM" id="SSF50998">
    <property type="entry name" value="Quinoprotein alcohol dehydrogenase-like"/>
    <property type="match status" value="1"/>
</dbReference>
<dbReference type="Gene3D" id="3.40.190.10">
    <property type="entry name" value="Periplasmic binding protein-like II"/>
    <property type="match status" value="2"/>
</dbReference>
<dbReference type="InterPro" id="IPR018391">
    <property type="entry name" value="PQQ_b-propeller_rpt"/>
</dbReference>
<dbReference type="InterPro" id="IPR002372">
    <property type="entry name" value="PQQ_rpt_dom"/>
</dbReference>
<dbReference type="SMART" id="SM00564">
    <property type="entry name" value="PQQ"/>
    <property type="match status" value="3"/>
</dbReference>
<organism evidence="3">
    <name type="scientific">hydrothermal vent metagenome</name>
    <dbReference type="NCBI Taxonomy" id="652676"/>
    <lineage>
        <taxon>unclassified sequences</taxon>
        <taxon>metagenomes</taxon>
        <taxon>ecological metagenomes</taxon>
    </lineage>
</organism>
<protein>
    <recommendedName>
        <fullName evidence="2">Pyrrolo-quinoline quinone repeat domain-containing protein</fullName>
    </recommendedName>
</protein>
<dbReference type="PANTHER" id="PTHR34512">
    <property type="entry name" value="CELL SURFACE PROTEIN"/>
    <property type="match status" value="1"/>
</dbReference>
<proteinExistence type="predicted"/>
<evidence type="ECO:0000256" key="1">
    <source>
        <dbReference type="SAM" id="MobiDB-lite"/>
    </source>
</evidence>
<evidence type="ECO:0000313" key="3">
    <source>
        <dbReference type="EMBL" id="VAX38519.1"/>
    </source>
</evidence>
<feature type="region of interest" description="Disordered" evidence="1">
    <location>
        <begin position="30"/>
        <end position="58"/>
    </location>
</feature>
<feature type="domain" description="Pyrrolo-quinoline quinone repeat" evidence="2">
    <location>
        <begin position="474"/>
        <end position="619"/>
    </location>
</feature>
<dbReference type="Pfam" id="PF13360">
    <property type="entry name" value="PQQ_2"/>
    <property type="match status" value="2"/>
</dbReference>
<dbReference type="EMBL" id="UOGL01000215">
    <property type="protein sequence ID" value="VAX38519.1"/>
    <property type="molecule type" value="Genomic_DNA"/>
</dbReference>
<dbReference type="Pfam" id="PF12974">
    <property type="entry name" value="Phosphonate-bd"/>
    <property type="match status" value="1"/>
</dbReference>